<protein>
    <submittedName>
        <fullName evidence="1">Uncharacterized protein</fullName>
    </submittedName>
</protein>
<proteinExistence type="predicted"/>
<reference evidence="1" key="1">
    <citation type="journal article" date="2023" name="Mol. Biol. Evol.">
        <title>Third-Generation Sequencing Reveals the Adaptive Role of the Epigenome in Three Deep-Sea Polychaetes.</title>
        <authorList>
            <person name="Perez M."/>
            <person name="Aroh O."/>
            <person name="Sun Y."/>
            <person name="Lan Y."/>
            <person name="Juniper S.K."/>
            <person name="Young C.R."/>
            <person name="Angers B."/>
            <person name="Qian P.Y."/>
        </authorList>
    </citation>
    <scope>NUCLEOTIDE SEQUENCE</scope>
    <source>
        <strain evidence="1">P08H-3</strain>
    </source>
</reference>
<dbReference type="EMBL" id="JAODUP010000878">
    <property type="protein sequence ID" value="KAK2143098.1"/>
    <property type="molecule type" value="Genomic_DNA"/>
</dbReference>
<name>A0AAD9IZ94_9ANNE</name>
<evidence type="ECO:0000313" key="1">
    <source>
        <dbReference type="EMBL" id="KAK2143098.1"/>
    </source>
</evidence>
<dbReference type="AlphaFoldDB" id="A0AAD9IZ94"/>
<dbReference type="Proteomes" id="UP001208570">
    <property type="component" value="Unassembled WGS sequence"/>
</dbReference>
<organism evidence="1 2">
    <name type="scientific">Paralvinella palmiformis</name>
    <dbReference type="NCBI Taxonomy" id="53620"/>
    <lineage>
        <taxon>Eukaryota</taxon>
        <taxon>Metazoa</taxon>
        <taxon>Spiralia</taxon>
        <taxon>Lophotrochozoa</taxon>
        <taxon>Annelida</taxon>
        <taxon>Polychaeta</taxon>
        <taxon>Sedentaria</taxon>
        <taxon>Canalipalpata</taxon>
        <taxon>Terebellida</taxon>
        <taxon>Terebelliformia</taxon>
        <taxon>Alvinellidae</taxon>
        <taxon>Paralvinella</taxon>
    </lineage>
</organism>
<gene>
    <name evidence="1" type="ORF">LSH36_878g01006</name>
</gene>
<sequence length="67" mass="7576">MATLTGSIRRNQKHVVLAREDSNFNHSELLYNELPYYSFPSDLDANKAELVVIPTPVTTMPSTPIRD</sequence>
<comment type="caution">
    <text evidence="1">The sequence shown here is derived from an EMBL/GenBank/DDBJ whole genome shotgun (WGS) entry which is preliminary data.</text>
</comment>
<accession>A0AAD9IZ94</accession>
<keyword evidence="2" id="KW-1185">Reference proteome</keyword>
<evidence type="ECO:0000313" key="2">
    <source>
        <dbReference type="Proteomes" id="UP001208570"/>
    </source>
</evidence>